<dbReference type="PROSITE" id="PS50928">
    <property type="entry name" value="ABC_TM1"/>
    <property type="match status" value="1"/>
</dbReference>
<dbReference type="PANTHER" id="PTHR43386">
    <property type="entry name" value="OLIGOPEPTIDE TRANSPORT SYSTEM PERMEASE PROTEIN APPC"/>
    <property type="match status" value="1"/>
</dbReference>
<feature type="transmembrane region" description="Helical" evidence="7">
    <location>
        <begin position="73"/>
        <end position="99"/>
    </location>
</feature>
<organism evidence="9">
    <name type="scientific">marine metagenome</name>
    <dbReference type="NCBI Taxonomy" id="408172"/>
    <lineage>
        <taxon>unclassified sequences</taxon>
        <taxon>metagenomes</taxon>
        <taxon>ecological metagenomes</taxon>
    </lineage>
</organism>
<evidence type="ECO:0000256" key="1">
    <source>
        <dbReference type="ARBA" id="ARBA00004651"/>
    </source>
</evidence>
<dbReference type="InterPro" id="IPR035906">
    <property type="entry name" value="MetI-like_sf"/>
</dbReference>
<dbReference type="CDD" id="cd06261">
    <property type="entry name" value="TM_PBP2"/>
    <property type="match status" value="1"/>
</dbReference>
<accession>A0A381PMB2</accession>
<evidence type="ECO:0000259" key="8">
    <source>
        <dbReference type="PROSITE" id="PS50928"/>
    </source>
</evidence>
<evidence type="ECO:0000313" key="9">
    <source>
        <dbReference type="EMBL" id="SUZ67764.1"/>
    </source>
</evidence>
<evidence type="ECO:0000256" key="5">
    <source>
        <dbReference type="ARBA" id="ARBA00022989"/>
    </source>
</evidence>
<dbReference type="SUPFAM" id="SSF161098">
    <property type="entry name" value="MetI-like"/>
    <property type="match status" value="1"/>
</dbReference>
<feature type="transmembrane region" description="Helical" evidence="7">
    <location>
        <begin position="7"/>
        <end position="29"/>
    </location>
</feature>
<proteinExistence type="predicted"/>
<name>A0A381PMB2_9ZZZZ</name>
<evidence type="ECO:0000256" key="3">
    <source>
        <dbReference type="ARBA" id="ARBA00022475"/>
    </source>
</evidence>
<dbReference type="InterPro" id="IPR025966">
    <property type="entry name" value="OppC_N"/>
</dbReference>
<dbReference type="Pfam" id="PF00528">
    <property type="entry name" value="BPD_transp_1"/>
    <property type="match status" value="1"/>
</dbReference>
<feature type="transmembrane region" description="Helical" evidence="7">
    <location>
        <begin position="190"/>
        <end position="214"/>
    </location>
</feature>
<dbReference type="InterPro" id="IPR050366">
    <property type="entry name" value="BP-dependent_transpt_permease"/>
</dbReference>
<keyword evidence="5 7" id="KW-1133">Transmembrane helix</keyword>
<reference evidence="9" key="1">
    <citation type="submission" date="2018-05" db="EMBL/GenBank/DDBJ databases">
        <authorList>
            <person name="Lanie J.A."/>
            <person name="Ng W.-L."/>
            <person name="Kazmierczak K.M."/>
            <person name="Andrzejewski T.M."/>
            <person name="Davidsen T.M."/>
            <person name="Wayne K.J."/>
            <person name="Tettelin H."/>
            <person name="Glass J.I."/>
            <person name="Rusch D."/>
            <person name="Podicherti R."/>
            <person name="Tsui H.-C.T."/>
            <person name="Winkler M.E."/>
        </authorList>
    </citation>
    <scope>NUCLEOTIDE SEQUENCE</scope>
</reference>
<protein>
    <recommendedName>
        <fullName evidence="8">ABC transmembrane type-1 domain-containing protein</fullName>
    </recommendedName>
</protein>
<sequence length="271" mass="28674">MFLRNKAAVAGLVVFTCVVLVTIFGPGLYETEAHKMAAGPFLGPGDDAGPLLGTDYLGRDILAGVITGGRTTLFVAAVAGAMAMGLGLVVGSLAGYFGGWVDALLMRFTEIFQAMPSLLFSLVLIYLLGPGTWKETLAIGITLWALPARITRAEFLRLREMEFVKASRAIGCGDLRIMTRTILPNAMPPLLVAASLLVVIAVLFHAGLAFLGMVDINTISWGSIMGKNKGYALTAWWTVAFPGLAIVTTGLSIALIGDGLQDAFNPKLRGR</sequence>
<comment type="subcellular location">
    <subcellularLocation>
        <location evidence="1">Cell membrane</location>
        <topology evidence="1">Multi-pass membrane protein</topology>
    </subcellularLocation>
</comment>
<gene>
    <name evidence="9" type="ORF">METZ01_LOCUS20618</name>
</gene>
<dbReference type="PANTHER" id="PTHR43386:SF1">
    <property type="entry name" value="D,D-DIPEPTIDE TRANSPORT SYSTEM PERMEASE PROTEIN DDPC-RELATED"/>
    <property type="match status" value="1"/>
</dbReference>
<feature type="transmembrane region" description="Helical" evidence="7">
    <location>
        <begin position="235"/>
        <end position="256"/>
    </location>
</feature>
<feature type="transmembrane region" description="Helical" evidence="7">
    <location>
        <begin position="111"/>
        <end position="129"/>
    </location>
</feature>
<keyword evidence="6 7" id="KW-0472">Membrane</keyword>
<dbReference type="GO" id="GO:0055085">
    <property type="term" value="P:transmembrane transport"/>
    <property type="evidence" value="ECO:0007669"/>
    <property type="project" value="InterPro"/>
</dbReference>
<dbReference type="AlphaFoldDB" id="A0A381PMB2"/>
<feature type="domain" description="ABC transmembrane type-1" evidence="8">
    <location>
        <begin position="69"/>
        <end position="257"/>
    </location>
</feature>
<keyword evidence="2" id="KW-0813">Transport</keyword>
<keyword evidence="3" id="KW-1003">Cell membrane</keyword>
<evidence type="ECO:0000256" key="7">
    <source>
        <dbReference type="SAM" id="Phobius"/>
    </source>
</evidence>
<dbReference type="InterPro" id="IPR000515">
    <property type="entry name" value="MetI-like"/>
</dbReference>
<evidence type="ECO:0000256" key="6">
    <source>
        <dbReference type="ARBA" id="ARBA00023136"/>
    </source>
</evidence>
<evidence type="ECO:0000256" key="4">
    <source>
        <dbReference type="ARBA" id="ARBA00022692"/>
    </source>
</evidence>
<evidence type="ECO:0000256" key="2">
    <source>
        <dbReference type="ARBA" id="ARBA00022448"/>
    </source>
</evidence>
<keyword evidence="4 7" id="KW-0812">Transmembrane</keyword>
<dbReference type="Gene3D" id="1.10.3720.10">
    <property type="entry name" value="MetI-like"/>
    <property type="match status" value="1"/>
</dbReference>
<dbReference type="EMBL" id="UINC01001020">
    <property type="protein sequence ID" value="SUZ67764.1"/>
    <property type="molecule type" value="Genomic_DNA"/>
</dbReference>
<dbReference type="Pfam" id="PF12911">
    <property type="entry name" value="OppC_N"/>
    <property type="match status" value="1"/>
</dbReference>
<dbReference type="GO" id="GO:0005886">
    <property type="term" value="C:plasma membrane"/>
    <property type="evidence" value="ECO:0007669"/>
    <property type="project" value="UniProtKB-SubCell"/>
</dbReference>